<feature type="domain" description="UspA" evidence="2">
    <location>
        <begin position="4"/>
        <end position="142"/>
    </location>
</feature>
<dbReference type="Pfam" id="PF00582">
    <property type="entry name" value="Usp"/>
    <property type="match status" value="1"/>
</dbReference>
<dbReference type="PANTHER" id="PTHR46268">
    <property type="entry name" value="STRESS RESPONSE PROTEIN NHAX"/>
    <property type="match status" value="1"/>
</dbReference>
<name>A0A510Y4F0_MARHA</name>
<protein>
    <recommendedName>
        <fullName evidence="2">UspA domain-containing protein</fullName>
    </recommendedName>
</protein>
<evidence type="ECO:0000256" key="1">
    <source>
        <dbReference type="ARBA" id="ARBA00008791"/>
    </source>
</evidence>
<dbReference type="STRING" id="1371.GCA_900166605_02625"/>
<proteinExistence type="inferred from homology"/>
<evidence type="ECO:0000313" key="4">
    <source>
        <dbReference type="Proteomes" id="UP000321051"/>
    </source>
</evidence>
<dbReference type="EMBL" id="BJUN01000005">
    <property type="protein sequence ID" value="GEK58215.1"/>
    <property type="molecule type" value="Genomic_DNA"/>
</dbReference>
<evidence type="ECO:0000259" key="2">
    <source>
        <dbReference type="Pfam" id="PF00582"/>
    </source>
</evidence>
<organism evidence="3 4">
    <name type="scientific">Marinococcus halophilus</name>
    <dbReference type="NCBI Taxonomy" id="1371"/>
    <lineage>
        <taxon>Bacteria</taxon>
        <taxon>Bacillati</taxon>
        <taxon>Bacillota</taxon>
        <taxon>Bacilli</taxon>
        <taxon>Bacillales</taxon>
        <taxon>Bacillaceae</taxon>
        <taxon>Marinococcus</taxon>
    </lineage>
</organism>
<dbReference type="OrthoDB" id="2426295at2"/>
<comment type="caution">
    <text evidence="3">The sequence shown here is derived from an EMBL/GenBank/DDBJ whole genome shotgun (WGS) entry which is preliminary data.</text>
</comment>
<dbReference type="SUPFAM" id="SSF52402">
    <property type="entry name" value="Adenine nucleotide alpha hydrolases-like"/>
    <property type="match status" value="1"/>
</dbReference>
<dbReference type="Gene3D" id="3.40.50.620">
    <property type="entry name" value="HUPs"/>
    <property type="match status" value="1"/>
</dbReference>
<dbReference type="InterPro" id="IPR014729">
    <property type="entry name" value="Rossmann-like_a/b/a_fold"/>
</dbReference>
<dbReference type="InterPro" id="IPR006016">
    <property type="entry name" value="UspA"/>
</dbReference>
<gene>
    <name evidence="3" type="ORF">MHA01_11200</name>
</gene>
<dbReference type="AlphaFoldDB" id="A0A510Y4F0"/>
<comment type="similarity">
    <text evidence="1">Belongs to the universal stress protein A family.</text>
</comment>
<dbReference type="Proteomes" id="UP000321051">
    <property type="component" value="Unassembled WGS sequence"/>
</dbReference>
<keyword evidence="4" id="KW-1185">Reference proteome</keyword>
<sequence length="144" mass="16027">MEQFQRILVGVETLEATSHDPLAHAVQLAQEHQATLLIAFMMDTKGYSPFERMDPNGFRRLQAQASSQLQRLKEWAVEQGVPQVETIMEPGLPKRDIGKICARYETDLVVLGESGASKIDRAFLGNTAKSVQKKVDCNVKVIST</sequence>
<dbReference type="PANTHER" id="PTHR46268:SF6">
    <property type="entry name" value="UNIVERSAL STRESS PROTEIN UP12"/>
    <property type="match status" value="1"/>
</dbReference>
<dbReference type="CDD" id="cd00293">
    <property type="entry name" value="USP-like"/>
    <property type="match status" value="1"/>
</dbReference>
<evidence type="ECO:0000313" key="3">
    <source>
        <dbReference type="EMBL" id="GEK58215.1"/>
    </source>
</evidence>
<reference evidence="3 4" key="1">
    <citation type="submission" date="2019-07" db="EMBL/GenBank/DDBJ databases">
        <title>Whole genome shotgun sequence of Marinococcus halophilus NBRC 102359.</title>
        <authorList>
            <person name="Hosoyama A."/>
            <person name="Uohara A."/>
            <person name="Ohji S."/>
            <person name="Ichikawa N."/>
        </authorList>
    </citation>
    <scope>NUCLEOTIDE SEQUENCE [LARGE SCALE GENOMIC DNA]</scope>
    <source>
        <strain evidence="3 4">NBRC 102359</strain>
    </source>
</reference>
<accession>A0A510Y4F0</accession>
<dbReference type="RefSeq" id="WP_079476332.1">
    <property type="nucleotide sequence ID" value="NZ_BJUN01000005.1"/>
</dbReference>